<dbReference type="InterPro" id="IPR013785">
    <property type="entry name" value="Aldolase_TIM"/>
</dbReference>
<gene>
    <name evidence="4" type="ORF">H8S20_10035</name>
</gene>
<keyword evidence="1" id="KW-0285">Flavoprotein</keyword>
<protein>
    <submittedName>
        <fullName evidence="4">NADH:flavin oxidoreductase</fullName>
    </submittedName>
</protein>
<dbReference type="Proteomes" id="UP000596929">
    <property type="component" value="Unassembled WGS sequence"/>
</dbReference>
<comment type="caution">
    <text evidence="4">The sequence shown here is derived from an EMBL/GenBank/DDBJ whole genome shotgun (WGS) entry which is preliminary data.</text>
</comment>
<sequence length="333" mass="36458">MTYLLKELNDCKLKLSNRLVFPPMATAKSDVDGKVNEGILEYYDEKSKGGYISLIIIEHSFITSEGRANKGQLSIADENNIEGLRKLADTIHNNGSKAVMQINHAGSLTTKEKTGFDIVGPSSIINPRGKEIPRELSKEEIKEIIKSFKLAAKRVKEAGFDGVEIHSAHGYLLNQFYSPLTNKRNDEYGGNILGRIKIHLEVIKAVKEAVGEDFPVLLRLGACDYSEGGNSIEDCKIAASEFEKAGIDILDISGGMLGYIIPGLNEQGYFYEVTEELKKVVSIPVILTGGVTDINAAENLLASGKADLIGVGRAIFKDSLWAKRAIEILKTNR</sequence>
<dbReference type="Pfam" id="PF00724">
    <property type="entry name" value="Oxidored_FMN"/>
    <property type="match status" value="1"/>
</dbReference>
<evidence type="ECO:0000259" key="3">
    <source>
        <dbReference type="Pfam" id="PF00724"/>
    </source>
</evidence>
<keyword evidence="5" id="KW-1185">Reference proteome</keyword>
<dbReference type="CDD" id="cd02803">
    <property type="entry name" value="OYE_like_FMN_family"/>
    <property type="match status" value="1"/>
</dbReference>
<dbReference type="SUPFAM" id="SSF51395">
    <property type="entry name" value="FMN-linked oxidoreductases"/>
    <property type="match status" value="1"/>
</dbReference>
<dbReference type="Gene3D" id="3.20.20.70">
    <property type="entry name" value="Aldolase class I"/>
    <property type="match status" value="1"/>
</dbReference>
<dbReference type="PANTHER" id="PTHR43656:SF2">
    <property type="entry name" value="BINDING OXIDOREDUCTASE, PUTATIVE (AFU_ORTHOLOGUE AFUA_2G08260)-RELATED"/>
    <property type="match status" value="1"/>
</dbReference>
<evidence type="ECO:0000313" key="5">
    <source>
        <dbReference type="Proteomes" id="UP000596929"/>
    </source>
</evidence>
<reference evidence="4 5" key="1">
    <citation type="submission" date="2020-08" db="EMBL/GenBank/DDBJ databases">
        <title>Genome public.</title>
        <authorList>
            <person name="Liu C."/>
            <person name="Sun Q."/>
        </authorList>
    </citation>
    <scope>NUCLEOTIDE SEQUENCE [LARGE SCALE GENOMIC DNA]</scope>
    <source>
        <strain evidence="4 5">NSJ-6</strain>
    </source>
</reference>
<evidence type="ECO:0000313" key="4">
    <source>
        <dbReference type="EMBL" id="MBC5629233.1"/>
    </source>
</evidence>
<evidence type="ECO:0000256" key="2">
    <source>
        <dbReference type="ARBA" id="ARBA00023002"/>
    </source>
</evidence>
<proteinExistence type="predicted"/>
<dbReference type="InterPro" id="IPR001155">
    <property type="entry name" value="OxRdtase_FMN_N"/>
</dbReference>
<accession>A0ABR7DCZ6</accession>
<keyword evidence="2" id="KW-0560">Oxidoreductase</keyword>
<feature type="domain" description="NADH:flavin oxidoreductase/NADH oxidase N-terminal" evidence="3">
    <location>
        <begin position="13"/>
        <end position="330"/>
    </location>
</feature>
<dbReference type="PANTHER" id="PTHR43656">
    <property type="entry name" value="BINDING OXIDOREDUCTASE, PUTATIVE (AFU_ORTHOLOGUE AFUA_2G08260)-RELATED"/>
    <property type="match status" value="1"/>
</dbReference>
<evidence type="ECO:0000256" key="1">
    <source>
        <dbReference type="ARBA" id="ARBA00022630"/>
    </source>
</evidence>
<dbReference type="EMBL" id="JACOOO010000016">
    <property type="protein sequence ID" value="MBC5629233.1"/>
    <property type="molecule type" value="Genomic_DNA"/>
</dbReference>
<dbReference type="InterPro" id="IPR051799">
    <property type="entry name" value="NADH_flavin_oxidoreductase"/>
</dbReference>
<organism evidence="4 5">
    <name type="scientific">Clostridium hominis</name>
    <dbReference type="NCBI Taxonomy" id="2763036"/>
    <lineage>
        <taxon>Bacteria</taxon>
        <taxon>Bacillati</taxon>
        <taxon>Bacillota</taxon>
        <taxon>Clostridia</taxon>
        <taxon>Eubacteriales</taxon>
        <taxon>Clostridiaceae</taxon>
        <taxon>Clostridium</taxon>
    </lineage>
</organism>
<dbReference type="RefSeq" id="WP_186860021.1">
    <property type="nucleotide sequence ID" value="NZ_JACOOO010000016.1"/>
</dbReference>
<name>A0ABR7DCZ6_9CLOT</name>